<dbReference type="InterPro" id="IPR024338">
    <property type="entry name" value="MID1/Yam8"/>
</dbReference>
<accession>A0A5C3LTD8</accession>
<sequence>MTTATSTTARKPMLPLSLLLLLLPALTFAQTRQELSLNSVAFFNTIPNPPSFVIPGQGVPLTITVALCSGSSSQPMPRFIVTNSTNNAIEDDPTSTTGGPDVFEIGLDDGLGTWTGEFPSGGVLAVEENGAQMTFEIGVSNDGPIHEHITSLPLLGDTTSNQALIFSHPFESFDRPKPSYPNYTLPVANQTLPSPTGNTPNFTLILSPTSNNLAARHQTGCFLSSQPKEGNITSETIWLKDQQGWRDQWLMGGLTPATNYTAYVLQDTNKVSGPIFFATKSASFSCPLVHSLPYCPGISYPIPLPAPPSAAPSYTTLNLPQNITDPLLSYLTNFTTTLTTFACGRDWYSPLVGCDDCQIAYRTWLCSITFTRCSEPSPSNPNAFTTGTVEPTATGLSALGPSKKHPDQKVFSALVPQDTARPEARRSPTLPPPSYAYDMLLPCIETCTAMDRACPAFLGIKCPTAQFNAAASYGVGYVDSADGDQGGGVTGNAADQWGNVWCNPG</sequence>
<organism evidence="2 3">
    <name type="scientific">Crucibulum laeve</name>
    <dbReference type="NCBI Taxonomy" id="68775"/>
    <lineage>
        <taxon>Eukaryota</taxon>
        <taxon>Fungi</taxon>
        <taxon>Dikarya</taxon>
        <taxon>Basidiomycota</taxon>
        <taxon>Agaricomycotina</taxon>
        <taxon>Agaricomycetes</taxon>
        <taxon>Agaricomycetidae</taxon>
        <taxon>Agaricales</taxon>
        <taxon>Agaricineae</taxon>
        <taxon>Nidulariaceae</taxon>
        <taxon>Crucibulum</taxon>
    </lineage>
</organism>
<keyword evidence="1" id="KW-0732">Signal</keyword>
<dbReference type="Proteomes" id="UP000308652">
    <property type="component" value="Unassembled WGS sequence"/>
</dbReference>
<dbReference type="Pfam" id="PF12929">
    <property type="entry name" value="Mid1"/>
    <property type="match status" value="1"/>
</dbReference>
<dbReference type="EMBL" id="ML213618">
    <property type="protein sequence ID" value="TFK35827.1"/>
    <property type="molecule type" value="Genomic_DNA"/>
</dbReference>
<name>A0A5C3LTD8_9AGAR</name>
<gene>
    <name evidence="2" type="ORF">BDQ12DRAFT_655142</name>
</gene>
<protein>
    <submittedName>
        <fullName evidence="2">Stretch-activated cation channel Mid1</fullName>
    </submittedName>
</protein>
<evidence type="ECO:0000313" key="2">
    <source>
        <dbReference type="EMBL" id="TFK35827.1"/>
    </source>
</evidence>
<evidence type="ECO:0000313" key="3">
    <source>
        <dbReference type="Proteomes" id="UP000308652"/>
    </source>
</evidence>
<keyword evidence="3" id="KW-1185">Reference proteome</keyword>
<dbReference type="AlphaFoldDB" id="A0A5C3LTD8"/>
<dbReference type="GO" id="GO:0098703">
    <property type="term" value="P:calcium ion import across plasma membrane"/>
    <property type="evidence" value="ECO:0007669"/>
    <property type="project" value="InterPro"/>
</dbReference>
<dbReference type="PANTHER" id="PTHR39142">
    <property type="entry name" value="MID1P"/>
    <property type="match status" value="1"/>
</dbReference>
<reference evidence="2 3" key="1">
    <citation type="journal article" date="2019" name="Nat. Ecol. Evol.">
        <title>Megaphylogeny resolves global patterns of mushroom evolution.</title>
        <authorList>
            <person name="Varga T."/>
            <person name="Krizsan K."/>
            <person name="Foldi C."/>
            <person name="Dima B."/>
            <person name="Sanchez-Garcia M."/>
            <person name="Sanchez-Ramirez S."/>
            <person name="Szollosi G.J."/>
            <person name="Szarkandi J.G."/>
            <person name="Papp V."/>
            <person name="Albert L."/>
            <person name="Andreopoulos W."/>
            <person name="Angelini C."/>
            <person name="Antonin V."/>
            <person name="Barry K.W."/>
            <person name="Bougher N.L."/>
            <person name="Buchanan P."/>
            <person name="Buyck B."/>
            <person name="Bense V."/>
            <person name="Catcheside P."/>
            <person name="Chovatia M."/>
            <person name="Cooper J."/>
            <person name="Damon W."/>
            <person name="Desjardin D."/>
            <person name="Finy P."/>
            <person name="Geml J."/>
            <person name="Haridas S."/>
            <person name="Hughes K."/>
            <person name="Justo A."/>
            <person name="Karasinski D."/>
            <person name="Kautmanova I."/>
            <person name="Kiss B."/>
            <person name="Kocsube S."/>
            <person name="Kotiranta H."/>
            <person name="LaButti K.M."/>
            <person name="Lechner B.E."/>
            <person name="Liimatainen K."/>
            <person name="Lipzen A."/>
            <person name="Lukacs Z."/>
            <person name="Mihaltcheva S."/>
            <person name="Morgado L.N."/>
            <person name="Niskanen T."/>
            <person name="Noordeloos M.E."/>
            <person name="Ohm R.A."/>
            <person name="Ortiz-Santana B."/>
            <person name="Ovrebo C."/>
            <person name="Racz N."/>
            <person name="Riley R."/>
            <person name="Savchenko A."/>
            <person name="Shiryaev A."/>
            <person name="Soop K."/>
            <person name="Spirin V."/>
            <person name="Szebenyi C."/>
            <person name="Tomsovsky M."/>
            <person name="Tulloss R.E."/>
            <person name="Uehling J."/>
            <person name="Grigoriev I.V."/>
            <person name="Vagvolgyi C."/>
            <person name="Papp T."/>
            <person name="Martin F.M."/>
            <person name="Miettinen O."/>
            <person name="Hibbett D.S."/>
            <person name="Nagy L.G."/>
        </authorList>
    </citation>
    <scope>NUCLEOTIDE SEQUENCE [LARGE SCALE GENOMIC DNA]</scope>
    <source>
        <strain evidence="2 3">CBS 166.37</strain>
    </source>
</reference>
<dbReference type="STRING" id="68775.A0A5C3LTD8"/>
<proteinExistence type="predicted"/>
<dbReference type="PANTHER" id="PTHR39142:SF1">
    <property type="entry name" value="AEL197CP"/>
    <property type="match status" value="1"/>
</dbReference>
<feature type="chain" id="PRO_5022681532" evidence="1">
    <location>
        <begin position="30"/>
        <end position="505"/>
    </location>
</feature>
<dbReference type="OrthoDB" id="5405745at2759"/>
<dbReference type="GO" id="GO:0005262">
    <property type="term" value="F:calcium channel activity"/>
    <property type="evidence" value="ECO:0007669"/>
    <property type="project" value="InterPro"/>
</dbReference>
<feature type="signal peptide" evidence="1">
    <location>
        <begin position="1"/>
        <end position="29"/>
    </location>
</feature>
<evidence type="ECO:0000256" key="1">
    <source>
        <dbReference type="SAM" id="SignalP"/>
    </source>
</evidence>